<dbReference type="InterPro" id="IPR021307">
    <property type="entry name" value="DUF2884"/>
</dbReference>
<sequence length="124" mass="13524">MPPGPCHACVRRGSRCAMPCRTDIATDDDIGELVAERMPQLIGDVVAGAVQLSPTADAARLRSLDGLEQRSERLVEPQARALRPRAQQLCNQVEVLDALDNALAYRLPSDASLQRLQVDPRTPK</sequence>
<evidence type="ECO:0000313" key="4">
    <source>
        <dbReference type="Proteomes" id="UP001214201"/>
    </source>
</evidence>
<dbReference type="Proteomes" id="UP000239561">
    <property type="component" value="Unassembled WGS sequence"/>
</dbReference>
<organism evidence="1 3">
    <name type="scientific">Xanthomonas cucurbitae</name>
    <dbReference type="NCBI Taxonomy" id="56453"/>
    <lineage>
        <taxon>Bacteria</taxon>
        <taxon>Pseudomonadati</taxon>
        <taxon>Pseudomonadota</taxon>
        <taxon>Gammaproteobacteria</taxon>
        <taxon>Lysobacterales</taxon>
        <taxon>Lysobacteraceae</taxon>
        <taxon>Xanthomonas</taxon>
    </lineage>
</organism>
<accession>A0A2S7DTV4</accession>
<keyword evidence="4" id="KW-1185">Reference proteome</keyword>
<name>A0A2S7DTV4_9XANT</name>
<dbReference type="Pfam" id="PF11101">
    <property type="entry name" value="DUF2884"/>
    <property type="match status" value="1"/>
</dbReference>
<dbReference type="EMBL" id="MDED01000009">
    <property type="protein sequence ID" value="PPU77254.1"/>
    <property type="molecule type" value="Genomic_DNA"/>
</dbReference>
<evidence type="ECO:0000313" key="1">
    <source>
        <dbReference type="EMBL" id="PPU77254.1"/>
    </source>
</evidence>
<dbReference type="Proteomes" id="UP001214201">
    <property type="component" value="Chromosome"/>
</dbReference>
<reference evidence="2 4" key="2">
    <citation type="submission" date="2021-08" db="EMBL/GenBank/DDBJ databases">
        <title>Genome sequences of Xanthomonas cucurbitae isolates from 5 Midwestern US states.</title>
        <authorList>
            <person name="Hind S.R."/>
        </authorList>
    </citation>
    <scope>NUCLEOTIDE SEQUENCE [LARGE SCALE GENOMIC DNA]</scope>
    <source>
        <strain evidence="2 4">OH_261</strain>
    </source>
</reference>
<protein>
    <submittedName>
        <fullName evidence="2">YggN family protein</fullName>
    </submittedName>
</protein>
<evidence type="ECO:0000313" key="3">
    <source>
        <dbReference type="Proteomes" id="UP000239561"/>
    </source>
</evidence>
<proteinExistence type="predicted"/>
<dbReference type="EMBL" id="CP082214">
    <property type="protein sequence ID" value="WDM72047.1"/>
    <property type="molecule type" value="Genomic_DNA"/>
</dbReference>
<gene>
    <name evidence="2" type="ORF">K6978_02255</name>
    <name evidence="1" type="ORF">XcuCFBP2542_06930</name>
</gene>
<dbReference type="AlphaFoldDB" id="A0A2S7DTV4"/>
<evidence type="ECO:0000313" key="2">
    <source>
        <dbReference type="EMBL" id="WDM72047.1"/>
    </source>
</evidence>
<reference evidence="1 3" key="1">
    <citation type="submission" date="2016-08" db="EMBL/GenBank/DDBJ databases">
        <authorList>
            <person name="Seilhamer J.J."/>
        </authorList>
    </citation>
    <scope>NUCLEOTIDE SEQUENCE [LARGE SCALE GENOMIC DNA]</scope>
    <source>
        <strain evidence="1 3">CFBP2542</strain>
    </source>
</reference>